<feature type="region of interest" description="Disordered" evidence="2">
    <location>
        <begin position="323"/>
        <end position="411"/>
    </location>
</feature>
<evidence type="ECO:0000259" key="3">
    <source>
        <dbReference type="PROSITE" id="PS50802"/>
    </source>
</evidence>
<evidence type="ECO:0000313" key="4">
    <source>
        <dbReference type="EMBL" id="CAD7699812.1"/>
    </source>
</evidence>
<dbReference type="Proteomes" id="UP000708148">
    <property type="component" value="Unassembled WGS sequence"/>
</dbReference>
<dbReference type="Gene3D" id="3.10.450.50">
    <property type="match status" value="1"/>
</dbReference>
<feature type="region of interest" description="Disordered" evidence="2">
    <location>
        <begin position="1"/>
        <end position="41"/>
    </location>
</feature>
<feature type="region of interest" description="Disordered" evidence="2">
    <location>
        <begin position="255"/>
        <end position="290"/>
    </location>
</feature>
<feature type="compositionally biased region" description="Polar residues" evidence="2">
    <location>
        <begin position="391"/>
        <end position="401"/>
    </location>
</feature>
<feature type="compositionally biased region" description="Acidic residues" evidence="2">
    <location>
        <begin position="329"/>
        <end position="344"/>
    </location>
</feature>
<sequence>MPKGAKGRGRGGKGKKAGRGKAGGEGGQAAGSAGKNKDWKKGRKWKKDLEDDLLDMGLRVKHVEPDGNCFFRALGDQIEGDISDHRSIRAAVVQYIEDHRPEFEPFIEDDEDFEDYCSRMREGSTWAGHLEVQAASLLYKVDINIFQHNAPSLCNKNATSVRTVHLSYHDNDHYNSVRLANDFGRGRPVAVELQADGAKPGQENTPGSEWGPLEEKIVAENTGCKDSGAVRLHLEACGGDVDRAVERIISWMNSQIDKDEQPSGSNGKCMSQKADAGGVDGGSGGNGNLLQEESTLDAAALEAHVFNDELPLGSLFVDESEDGVRVEDAENAEGAEDADVENTELTEKAQNTETAKREERKEGGVEGDGKGGEKQSPKAANGGPSGRSAKGNWNSKPSNNKPCPCGSRRKYKNCCKTRDLARIRRQRAREEMGIEDGGADEKRLSMLYI</sequence>
<evidence type="ECO:0000256" key="2">
    <source>
        <dbReference type="SAM" id="MobiDB-lite"/>
    </source>
</evidence>
<dbReference type="Pfam" id="PF02338">
    <property type="entry name" value="OTU"/>
    <property type="match status" value="1"/>
</dbReference>
<dbReference type="InterPro" id="IPR003323">
    <property type="entry name" value="OTU_dom"/>
</dbReference>
<comment type="similarity">
    <text evidence="1">Belongs to the peptidase C85 family.</text>
</comment>
<evidence type="ECO:0000313" key="5">
    <source>
        <dbReference type="Proteomes" id="UP000708148"/>
    </source>
</evidence>
<protein>
    <recommendedName>
        <fullName evidence="3">OTU domain-containing protein</fullName>
    </recommendedName>
</protein>
<organism evidence="4 5">
    <name type="scientific">Ostreobium quekettii</name>
    <dbReference type="NCBI Taxonomy" id="121088"/>
    <lineage>
        <taxon>Eukaryota</taxon>
        <taxon>Viridiplantae</taxon>
        <taxon>Chlorophyta</taxon>
        <taxon>core chlorophytes</taxon>
        <taxon>Ulvophyceae</taxon>
        <taxon>TCBD clade</taxon>
        <taxon>Bryopsidales</taxon>
        <taxon>Ostreobineae</taxon>
        <taxon>Ostreobiaceae</taxon>
        <taxon>Ostreobium</taxon>
    </lineage>
</organism>
<feature type="compositionally biased region" description="Gly residues" evidence="2">
    <location>
        <begin position="20"/>
        <end position="29"/>
    </location>
</feature>
<dbReference type="GO" id="GO:0004843">
    <property type="term" value="F:cysteine-type deubiquitinase activity"/>
    <property type="evidence" value="ECO:0007669"/>
    <property type="project" value="TreeGrafter"/>
</dbReference>
<dbReference type="EMBL" id="CAJHUC010001116">
    <property type="protein sequence ID" value="CAD7699812.1"/>
    <property type="molecule type" value="Genomic_DNA"/>
</dbReference>
<dbReference type="InterPro" id="IPR038765">
    <property type="entry name" value="Papain-like_cys_pep_sf"/>
</dbReference>
<dbReference type="SUPFAM" id="SSF103642">
    <property type="entry name" value="Sec-C motif"/>
    <property type="match status" value="1"/>
</dbReference>
<comment type="caution">
    <text evidence="4">The sequence shown here is derived from an EMBL/GenBank/DDBJ whole genome shotgun (WGS) entry which is preliminary data.</text>
</comment>
<feature type="compositionally biased region" description="Gly residues" evidence="2">
    <location>
        <begin position="278"/>
        <end position="287"/>
    </location>
</feature>
<feature type="compositionally biased region" description="Basic and acidic residues" evidence="2">
    <location>
        <begin position="354"/>
        <end position="376"/>
    </location>
</feature>
<reference evidence="4" key="1">
    <citation type="submission" date="2020-12" db="EMBL/GenBank/DDBJ databases">
        <authorList>
            <person name="Iha C."/>
        </authorList>
    </citation>
    <scope>NUCLEOTIDE SEQUENCE</scope>
</reference>
<dbReference type="Pfam" id="PF02810">
    <property type="entry name" value="SEC-C"/>
    <property type="match status" value="1"/>
</dbReference>
<keyword evidence="5" id="KW-1185">Reference proteome</keyword>
<dbReference type="CDD" id="cd22771">
    <property type="entry name" value="OTU_plant_OTU7-like"/>
    <property type="match status" value="1"/>
</dbReference>
<feature type="compositionally biased region" description="Basic residues" evidence="2">
    <location>
        <begin position="1"/>
        <end position="19"/>
    </location>
</feature>
<evidence type="ECO:0000256" key="1">
    <source>
        <dbReference type="ARBA" id="ARBA00010407"/>
    </source>
</evidence>
<proteinExistence type="inferred from homology"/>
<dbReference type="PANTHER" id="PTHR12419:SF7">
    <property type="entry name" value="OTU DOMAIN-CONTAINING PROTEIN 3"/>
    <property type="match status" value="1"/>
</dbReference>
<dbReference type="Gene3D" id="3.90.70.80">
    <property type="match status" value="1"/>
</dbReference>
<gene>
    <name evidence="4" type="ORF">OSTQU699_LOCUS5171</name>
</gene>
<dbReference type="GO" id="GO:0016579">
    <property type="term" value="P:protein deubiquitination"/>
    <property type="evidence" value="ECO:0007669"/>
    <property type="project" value="TreeGrafter"/>
</dbReference>
<dbReference type="InterPro" id="IPR050704">
    <property type="entry name" value="Peptidase_C85-like"/>
</dbReference>
<name>A0A8S1IXW7_9CHLO</name>
<feature type="domain" description="OTU" evidence="3">
    <location>
        <begin position="58"/>
        <end position="180"/>
    </location>
</feature>
<dbReference type="OrthoDB" id="415023at2759"/>
<dbReference type="SUPFAM" id="SSF54001">
    <property type="entry name" value="Cysteine proteinases"/>
    <property type="match status" value="1"/>
</dbReference>
<dbReference type="PANTHER" id="PTHR12419">
    <property type="entry name" value="OTU DOMAIN CONTAINING PROTEIN"/>
    <property type="match status" value="1"/>
</dbReference>
<dbReference type="InterPro" id="IPR004027">
    <property type="entry name" value="SEC_C_motif"/>
</dbReference>
<dbReference type="PROSITE" id="PS50802">
    <property type="entry name" value="OTU"/>
    <property type="match status" value="1"/>
</dbReference>
<dbReference type="AlphaFoldDB" id="A0A8S1IXW7"/>
<accession>A0A8S1IXW7</accession>